<keyword evidence="1" id="KW-0560">Oxidoreductase</keyword>
<dbReference type="InterPro" id="IPR006140">
    <property type="entry name" value="D-isomer_DH_NAD-bd"/>
</dbReference>
<keyword evidence="6" id="KW-1185">Reference proteome</keyword>
<dbReference type="GO" id="GO:0005829">
    <property type="term" value="C:cytosol"/>
    <property type="evidence" value="ECO:0007669"/>
    <property type="project" value="TreeGrafter"/>
</dbReference>
<accession>A0A543KSC7</accession>
<sequence length="329" mass="34264">MQISAGAQGCGTEPRTGRAGTVESMTLAVSVPTAELARDLEPLPDGVEVIVWEMDAPAPRAHLDIVVPPYMSGTSGFGHLAGVETRLVQGESIGYEGIEAKLPPGVVFANAATVHETSTAELAVGLTLAVQRHLDDFARDTAAGRWAPTYAQSLADRRVLLLGYGGVGKAVARRLAPFEVDLVPVASHARVEDGVSVHGIDELAELLPSAEIVILTLPGGDATRHIIGEAELAALPDGALVVNVGRGPLIDTDALVRHTAAGRIRAALDVTDPEPLPAGHPLWSSPGVLISPHVGGASSAMHPRIAALVRRQIDHLLAGEESENIVIRT</sequence>
<dbReference type="Pfam" id="PF02826">
    <property type="entry name" value="2-Hacid_dh_C"/>
    <property type="match status" value="1"/>
</dbReference>
<dbReference type="Proteomes" id="UP000319804">
    <property type="component" value="Unassembled WGS sequence"/>
</dbReference>
<dbReference type="InterPro" id="IPR029753">
    <property type="entry name" value="D-isomer_DH_CS"/>
</dbReference>
<dbReference type="EMBL" id="VFPS01000003">
    <property type="protein sequence ID" value="TQM97961.1"/>
    <property type="molecule type" value="Genomic_DNA"/>
</dbReference>
<keyword evidence="2" id="KW-0520">NAD</keyword>
<gene>
    <name evidence="5" type="ORF">FHX68_1971</name>
</gene>
<dbReference type="InterPro" id="IPR050223">
    <property type="entry name" value="D-isomer_2-hydroxyacid_DH"/>
</dbReference>
<evidence type="ECO:0000256" key="1">
    <source>
        <dbReference type="ARBA" id="ARBA00023002"/>
    </source>
</evidence>
<evidence type="ECO:0000256" key="2">
    <source>
        <dbReference type="ARBA" id="ARBA00023027"/>
    </source>
</evidence>
<dbReference type="GO" id="GO:0016618">
    <property type="term" value="F:hydroxypyruvate reductase [NAD(P)H] activity"/>
    <property type="evidence" value="ECO:0007669"/>
    <property type="project" value="TreeGrafter"/>
</dbReference>
<dbReference type="CDD" id="cd12166">
    <property type="entry name" value="2-Hacid_dh_7"/>
    <property type="match status" value="1"/>
</dbReference>
<feature type="region of interest" description="Disordered" evidence="3">
    <location>
        <begin position="1"/>
        <end position="21"/>
    </location>
</feature>
<dbReference type="PROSITE" id="PS00671">
    <property type="entry name" value="D_2_HYDROXYACID_DH_3"/>
    <property type="match status" value="1"/>
</dbReference>
<proteinExistence type="predicted"/>
<protein>
    <submittedName>
        <fullName evidence="5">Phosphoglycerate dehydrogenase-like enzyme</fullName>
    </submittedName>
</protein>
<dbReference type="GO" id="GO:0051287">
    <property type="term" value="F:NAD binding"/>
    <property type="evidence" value="ECO:0007669"/>
    <property type="project" value="InterPro"/>
</dbReference>
<dbReference type="SUPFAM" id="SSF51735">
    <property type="entry name" value="NAD(P)-binding Rossmann-fold domains"/>
    <property type="match status" value="1"/>
</dbReference>
<dbReference type="GO" id="GO:0030267">
    <property type="term" value="F:glyoxylate reductase (NADPH) activity"/>
    <property type="evidence" value="ECO:0007669"/>
    <property type="project" value="TreeGrafter"/>
</dbReference>
<evidence type="ECO:0000313" key="6">
    <source>
        <dbReference type="Proteomes" id="UP000319804"/>
    </source>
</evidence>
<feature type="domain" description="D-isomer specific 2-hydroxyacid dehydrogenase NAD-binding" evidence="4">
    <location>
        <begin position="125"/>
        <end position="295"/>
    </location>
</feature>
<reference evidence="5 6" key="1">
    <citation type="submission" date="2019-06" db="EMBL/GenBank/DDBJ databases">
        <title>Sequencing the genomes of 1000 actinobacteria strains.</title>
        <authorList>
            <person name="Klenk H.-P."/>
        </authorList>
    </citation>
    <scope>NUCLEOTIDE SEQUENCE [LARGE SCALE GENOMIC DNA]</scope>
    <source>
        <strain evidence="5 6">DSM 20427</strain>
    </source>
</reference>
<dbReference type="Gene3D" id="3.40.50.720">
    <property type="entry name" value="NAD(P)-binding Rossmann-like Domain"/>
    <property type="match status" value="2"/>
</dbReference>
<evidence type="ECO:0000259" key="4">
    <source>
        <dbReference type="Pfam" id="PF02826"/>
    </source>
</evidence>
<organism evidence="5 6">
    <name type="scientific">Microbacterium lacticum</name>
    <dbReference type="NCBI Taxonomy" id="33885"/>
    <lineage>
        <taxon>Bacteria</taxon>
        <taxon>Bacillati</taxon>
        <taxon>Actinomycetota</taxon>
        <taxon>Actinomycetes</taxon>
        <taxon>Micrococcales</taxon>
        <taxon>Microbacteriaceae</taxon>
        <taxon>Microbacterium</taxon>
    </lineage>
</organism>
<dbReference type="PANTHER" id="PTHR10996">
    <property type="entry name" value="2-HYDROXYACID DEHYDROGENASE-RELATED"/>
    <property type="match status" value="1"/>
</dbReference>
<evidence type="ECO:0000256" key="3">
    <source>
        <dbReference type="SAM" id="MobiDB-lite"/>
    </source>
</evidence>
<evidence type="ECO:0000313" key="5">
    <source>
        <dbReference type="EMBL" id="TQM97961.1"/>
    </source>
</evidence>
<dbReference type="InterPro" id="IPR036291">
    <property type="entry name" value="NAD(P)-bd_dom_sf"/>
</dbReference>
<comment type="caution">
    <text evidence="5">The sequence shown here is derived from an EMBL/GenBank/DDBJ whole genome shotgun (WGS) entry which is preliminary data.</text>
</comment>
<dbReference type="PANTHER" id="PTHR10996:SF178">
    <property type="entry name" value="2-HYDROXYACID DEHYDROGENASE YGL185C-RELATED"/>
    <property type="match status" value="1"/>
</dbReference>
<name>A0A543KSC7_9MICO</name>
<dbReference type="AlphaFoldDB" id="A0A543KSC7"/>